<organism evidence="1 2">
    <name type="scientific">Actinomycetospora endophytica</name>
    <dbReference type="NCBI Taxonomy" id="2291215"/>
    <lineage>
        <taxon>Bacteria</taxon>
        <taxon>Bacillati</taxon>
        <taxon>Actinomycetota</taxon>
        <taxon>Actinomycetes</taxon>
        <taxon>Pseudonocardiales</taxon>
        <taxon>Pseudonocardiaceae</taxon>
        <taxon>Actinomycetospora</taxon>
    </lineage>
</organism>
<evidence type="ECO:0000313" key="2">
    <source>
        <dbReference type="Proteomes" id="UP001199469"/>
    </source>
</evidence>
<dbReference type="RefSeq" id="WP_230733483.1">
    <property type="nucleotide sequence ID" value="NZ_JAJNDB010000002.1"/>
</dbReference>
<evidence type="ECO:0000313" key="1">
    <source>
        <dbReference type="EMBL" id="MCD2194005.1"/>
    </source>
</evidence>
<accession>A0ABS8P6X3</accession>
<reference evidence="1 2" key="1">
    <citation type="submission" date="2021-11" db="EMBL/GenBank/DDBJ databases">
        <title>Draft genome sequence of Actinomycetospora sp. SF1 isolated from the rhizosphere soil.</title>
        <authorList>
            <person name="Duangmal K."/>
            <person name="Chantavorakit T."/>
        </authorList>
    </citation>
    <scope>NUCLEOTIDE SEQUENCE [LARGE SCALE GENOMIC DNA]</scope>
    <source>
        <strain evidence="1 2">TBRC 5722</strain>
    </source>
</reference>
<dbReference type="EMBL" id="JAJNDB010000002">
    <property type="protein sequence ID" value="MCD2194005.1"/>
    <property type="molecule type" value="Genomic_DNA"/>
</dbReference>
<sequence length="90" mass="9477">MAEVPVRTLNQDTAGVLARVKAGEHLAVTERGQVVAYLTPAVPAALADLVTSGRVRPPTLHGPLPRPGGPVRPELDAGALLRELRDDERG</sequence>
<gene>
    <name evidence="1" type="ORF">LQ327_11530</name>
</gene>
<dbReference type="NCBIfam" id="TIGR01552">
    <property type="entry name" value="phd_fam"/>
    <property type="match status" value="1"/>
</dbReference>
<proteinExistence type="predicted"/>
<protein>
    <submittedName>
        <fullName evidence="1">Type II toxin-antitoxin system prevent-host-death family antitoxin</fullName>
    </submittedName>
</protein>
<dbReference type="Proteomes" id="UP001199469">
    <property type="component" value="Unassembled WGS sequence"/>
</dbReference>
<name>A0ABS8P6X3_9PSEU</name>
<comment type="caution">
    <text evidence="1">The sequence shown here is derived from an EMBL/GenBank/DDBJ whole genome shotgun (WGS) entry which is preliminary data.</text>
</comment>
<keyword evidence="2" id="KW-1185">Reference proteome</keyword>